<feature type="transmembrane region" description="Helical" evidence="7">
    <location>
        <begin position="292"/>
        <end position="313"/>
    </location>
</feature>
<evidence type="ECO:0000256" key="1">
    <source>
        <dbReference type="ARBA" id="ARBA00004141"/>
    </source>
</evidence>
<dbReference type="Pfam" id="PF00474">
    <property type="entry name" value="SSF"/>
    <property type="match status" value="1"/>
</dbReference>
<evidence type="ECO:0000256" key="2">
    <source>
        <dbReference type="ARBA" id="ARBA00006434"/>
    </source>
</evidence>
<feature type="transmembrane region" description="Helical" evidence="7">
    <location>
        <begin position="220"/>
        <end position="242"/>
    </location>
</feature>
<dbReference type="Proteomes" id="UP000663824">
    <property type="component" value="Unassembled WGS sequence"/>
</dbReference>
<evidence type="ECO:0008006" key="10">
    <source>
        <dbReference type="Google" id="ProtNLM"/>
    </source>
</evidence>
<protein>
    <recommendedName>
        <fullName evidence="10">Sodium/glucose cotransporter 4</fullName>
    </recommendedName>
</protein>
<comment type="subcellular location">
    <subcellularLocation>
        <location evidence="1">Membrane</location>
        <topology evidence="1">Multi-pass membrane protein</topology>
    </subcellularLocation>
</comment>
<evidence type="ECO:0000256" key="4">
    <source>
        <dbReference type="ARBA" id="ARBA00022989"/>
    </source>
</evidence>
<dbReference type="PANTHER" id="PTHR11819">
    <property type="entry name" value="SOLUTE CARRIER FAMILY 5"/>
    <property type="match status" value="1"/>
</dbReference>
<dbReference type="PANTHER" id="PTHR11819:SF195">
    <property type="entry name" value="SODIUM_GLUCOSE COTRANSPORTER 4"/>
    <property type="match status" value="1"/>
</dbReference>
<gene>
    <name evidence="8" type="ORF">MBJ925_LOCUS878</name>
</gene>
<name>A0A816K4F5_9BILA</name>
<organism evidence="8 9">
    <name type="scientific">Rotaria magnacalcarata</name>
    <dbReference type="NCBI Taxonomy" id="392030"/>
    <lineage>
        <taxon>Eukaryota</taxon>
        <taxon>Metazoa</taxon>
        <taxon>Spiralia</taxon>
        <taxon>Gnathifera</taxon>
        <taxon>Rotifera</taxon>
        <taxon>Eurotatoria</taxon>
        <taxon>Bdelloidea</taxon>
        <taxon>Philodinida</taxon>
        <taxon>Philodinidae</taxon>
        <taxon>Rotaria</taxon>
    </lineage>
</organism>
<comment type="similarity">
    <text evidence="2 6">Belongs to the sodium:solute symporter (SSF) (TC 2.A.21) family.</text>
</comment>
<keyword evidence="3 7" id="KW-0812">Transmembrane</keyword>
<evidence type="ECO:0000313" key="8">
    <source>
        <dbReference type="EMBL" id="CAF1912348.1"/>
    </source>
</evidence>
<proteinExistence type="inferred from homology"/>
<evidence type="ECO:0000256" key="3">
    <source>
        <dbReference type="ARBA" id="ARBA00022692"/>
    </source>
</evidence>
<dbReference type="Gene3D" id="1.20.1730.10">
    <property type="entry name" value="Sodium/glucose cotransporter"/>
    <property type="match status" value="1"/>
</dbReference>
<dbReference type="NCBIfam" id="TIGR00813">
    <property type="entry name" value="sss"/>
    <property type="match status" value="1"/>
</dbReference>
<evidence type="ECO:0000256" key="6">
    <source>
        <dbReference type="RuleBase" id="RU362091"/>
    </source>
</evidence>
<feature type="transmembrane region" description="Helical" evidence="7">
    <location>
        <begin position="146"/>
        <end position="175"/>
    </location>
</feature>
<feature type="transmembrane region" description="Helical" evidence="7">
    <location>
        <begin position="187"/>
        <end position="208"/>
    </location>
</feature>
<keyword evidence="4 7" id="KW-1133">Transmembrane helix</keyword>
<dbReference type="AlphaFoldDB" id="A0A816K4F5"/>
<evidence type="ECO:0000256" key="5">
    <source>
        <dbReference type="ARBA" id="ARBA00023136"/>
    </source>
</evidence>
<accession>A0A816K4F5</accession>
<dbReference type="InterPro" id="IPR001734">
    <property type="entry name" value="Na/solute_symporter"/>
</dbReference>
<evidence type="ECO:0000256" key="7">
    <source>
        <dbReference type="SAM" id="Phobius"/>
    </source>
</evidence>
<dbReference type="InterPro" id="IPR038377">
    <property type="entry name" value="Na/Glc_symporter_sf"/>
</dbReference>
<comment type="caution">
    <text evidence="8">The sequence shown here is derived from an EMBL/GenBank/DDBJ whole genome shotgun (WGS) entry which is preliminary data.</text>
</comment>
<reference evidence="8" key="1">
    <citation type="submission" date="2021-02" db="EMBL/GenBank/DDBJ databases">
        <authorList>
            <person name="Nowell W R."/>
        </authorList>
    </citation>
    <scope>NUCLEOTIDE SEQUENCE</scope>
</reference>
<sequence>MIISYVRVGGLQMIKELYPYSLANTTLLNDTLCGVPPEDYFSIIRPLNSSNGPPWVGIFGMTILSICDQVIVQRALAAKNLTHARAGCIVASYLKFLPLFLMIIPDEIGCSTPQTCKEICGNAASCTDIAYPLIVIKLMPCGLRGLMLACMIAALMTSLTSIFNSSSTIFTIDIWQRFRARAPQWELLIVGRVFTLILVGISILWIPIISIAQGGRLFDYIQSAQSFLDPPICAIYLLAILWKRVNEEGAFWGLIYGLVIGLIRFAREYSYSVPPCALSHTDQLPGAIKFHYLYFAILLFVLTCLITITISLLTRPIPDQCLHGLNIFDLNNPVKPTPIPTKSGRWHKADTSFEDKNSPLTVPIQSPSTSRQTLRIFSLGN</sequence>
<dbReference type="GO" id="GO:0005412">
    <property type="term" value="F:D-glucose:sodium symporter activity"/>
    <property type="evidence" value="ECO:0007669"/>
    <property type="project" value="TreeGrafter"/>
</dbReference>
<evidence type="ECO:0000313" key="9">
    <source>
        <dbReference type="Proteomes" id="UP000663824"/>
    </source>
</evidence>
<keyword evidence="5 7" id="KW-0472">Membrane</keyword>
<dbReference type="PROSITE" id="PS50283">
    <property type="entry name" value="NA_SOLUT_SYMP_3"/>
    <property type="match status" value="1"/>
</dbReference>
<dbReference type="GO" id="GO:0005886">
    <property type="term" value="C:plasma membrane"/>
    <property type="evidence" value="ECO:0007669"/>
    <property type="project" value="TreeGrafter"/>
</dbReference>
<dbReference type="EMBL" id="CAJNRE010000058">
    <property type="protein sequence ID" value="CAF1912348.1"/>
    <property type="molecule type" value="Genomic_DNA"/>
</dbReference>
<feature type="transmembrane region" description="Helical" evidence="7">
    <location>
        <begin position="249"/>
        <end position="266"/>
    </location>
</feature>